<keyword evidence="6" id="KW-1185">Reference proteome</keyword>
<evidence type="ECO:0000259" key="3">
    <source>
        <dbReference type="PROSITE" id="PS50093"/>
    </source>
</evidence>
<keyword evidence="2" id="KW-0812">Transmembrane</keyword>
<evidence type="ECO:0000313" key="6">
    <source>
        <dbReference type="Proteomes" id="UP000282076"/>
    </source>
</evidence>
<evidence type="ECO:0000256" key="2">
    <source>
        <dbReference type="SAM" id="Phobius"/>
    </source>
</evidence>
<dbReference type="CDD" id="cd00146">
    <property type="entry name" value="PKD"/>
    <property type="match status" value="1"/>
</dbReference>
<dbReference type="InterPro" id="IPR011041">
    <property type="entry name" value="Quinoprot_gluc/sorb_DH_b-prop"/>
</dbReference>
<keyword evidence="2" id="KW-1133">Transmembrane helix</keyword>
<name>A0A494XR30_9BACL</name>
<evidence type="ECO:0000259" key="4">
    <source>
        <dbReference type="PROSITE" id="PS51175"/>
    </source>
</evidence>
<dbReference type="InterPro" id="IPR035986">
    <property type="entry name" value="PKD_dom_sf"/>
</dbReference>
<dbReference type="Pfam" id="PF06283">
    <property type="entry name" value="ThuA"/>
    <property type="match status" value="1"/>
</dbReference>
<dbReference type="SUPFAM" id="SSF49299">
    <property type="entry name" value="PKD domain"/>
    <property type="match status" value="1"/>
</dbReference>
<dbReference type="PANTHER" id="PTHR40469:SF2">
    <property type="entry name" value="GALACTOSE-BINDING DOMAIN-LIKE SUPERFAMILY PROTEIN"/>
    <property type="match status" value="1"/>
</dbReference>
<dbReference type="Gene3D" id="3.40.50.880">
    <property type="match status" value="1"/>
</dbReference>
<dbReference type="AlphaFoldDB" id="A0A494XR30"/>
<dbReference type="SUPFAM" id="SSF50952">
    <property type="entry name" value="Soluble quinoprotein glucose dehydrogenase"/>
    <property type="match status" value="1"/>
</dbReference>
<dbReference type="InterPro" id="IPR008979">
    <property type="entry name" value="Galactose-bd-like_sf"/>
</dbReference>
<dbReference type="Gene3D" id="2.60.40.10">
    <property type="entry name" value="Immunoglobulins"/>
    <property type="match status" value="1"/>
</dbReference>
<comment type="caution">
    <text evidence="5">The sequence shown here is derived from an EMBL/GenBank/DDBJ whole genome shotgun (WGS) entry which is preliminary data.</text>
</comment>
<dbReference type="Pfam" id="PF03422">
    <property type="entry name" value="CBM_6"/>
    <property type="match status" value="1"/>
</dbReference>
<dbReference type="SUPFAM" id="SSF52317">
    <property type="entry name" value="Class I glutamine amidotransferase-like"/>
    <property type="match status" value="1"/>
</dbReference>
<dbReference type="InterPro" id="IPR006584">
    <property type="entry name" value="Cellulose-bd_IV"/>
</dbReference>
<proteinExistence type="predicted"/>
<dbReference type="CDD" id="cd04084">
    <property type="entry name" value="CBM6_xylanase-like"/>
    <property type="match status" value="1"/>
</dbReference>
<dbReference type="PROSITE" id="PS50093">
    <property type="entry name" value="PKD"/>
    <property type="match status" value="1"/>
</dbReference>
<dbReference type="PANTHER" id="PTHR40469">
    <property type="entry name" value="SECRETED GLYCOSYL HYDROLASE"/>
    <property type="match status" value="1"/>
</dbReference>
<dbReference type="GO" id="GO:0030246">
    <property type="term" value="F:carbohydrate binding"/>
    <property type="evidence" value="ECO:0007669"/>
    <property type="project" value="InterPro"/>
</dbReference>
<organism evidence="5 6">
    <name type="scientific">Cohnella endophytica</name>
    <dbReference type="NCBI Taxonomy" id="2419778"/>
    <lineage>
        <taxon>Bacteria</taxon>
        <taxon>Bacillati</taxon>
        <taxon>Bacillota</taxon>
        <taxon>Bacilli</taxon>
        <taxon>Bacillales</taxon>
        <taxon>Paenibacillaceae</taxon>
        <taxon>Cohnella</taxon>
    </lineage>
</organism>
<dbReference type="OrthoDB" id="9770043at2"/>
<dbReference type="InterPro" id="IPR022409">
    <property type="entry name" value="PKD/Chitinase_dom"/>
</dbReference>
<dbReference type="InterPro" id="IPR000601">
    <property type="entry name" value="PKD_dom"/>
</dbReference>
<feature type="transmembrane region" description="Helical" evidence="2">
    <location>
        <begin position="7"/>
        <end position="27"/>
    </location>
</feature>
<keyword evidence="1" id="KW-0732">Signal</keyword>
<dbReference type="Proteomes" id="UP000282076">
    <property type="component" value="Unassembled WGS sequence"/>
</dbReference>
<feature type="domain" description="CBM6" evidence="4">
    <location>
        <begin position="901"/>
        <end position="1028"/>
    </location>
</feature>
<dbReference type="Pfam" id="PF07995">
    <property type="entry name" value="GSDH"/>
    <property type="match status" value="1"/>
</dbReference>
<reference evidence="5 6" key="1">
    <citation type="submission" date="2018-10" db="EMBL/GenBank/DDBJ databases">
        <title>Cohnella sp. M2MS4P-1, whole genome shotgun sequence.</title>
        <authorList>
            <person name="Tuo L."/>
        </authorList>
    </citation>
    <scope>NUCLEOTIDE SEQUENCE [LARGE SCALE GENOMIC DNA]</scope>
    <source>
        <strain evidence="5 6">M2MS4P-1</strain>
    </source>
</reference>
<dbReference type="Gene3D" id="2.120.10.30">
    <property type="entry name" value="TolB, C-terminal domain"/>
    <property type="match status" value="1"/>
</dbReference>
<gene>
    <name evidence="5" type="ORF">D7Z26_15180</name>
</gene>
<dbReference type="InterPro" id="IPR011042">
    <property type="entry name" value="6-blade_b-propeller_TolB-like"/>
</dbReference>
<dbReference type="InterPro" id="IPR013783">
    <property type="entry name" value="Ig-like_fold"/>
</dbReference>
<evidence type="ECO:0000313" key="5">
    <source>
        <dbReference type="EMBL" id="RKP53075.1"/>
    </source>
</evidence>
<dbReference type="InterPro" id="IPR029010">
    <property type="entry name" value="ThuA-like"/>
</dbReference>
<dbReference type="RefSeq" id="WP_120977819.1">
    <property type="nucleotide sequence ID" value="NZ_RBZM01000006.1"/>
</dbReference>
<dbReference type="Pfam" id="PF18911">
    <property type="entry name" value="PKD_4"/>
    <property type="match status" value="1"/>
</dbReference>
<protein>
    <submittedName>
        <fullName evidence="5">Carbohydrate-binding protein</fullName>
    </submittedName>
</protein>
<keyword evidence="2" id="KW-0472">Membrane</keyword>
<evidence type="ECO:0000256" key="1">
    <source>
        <dbReference type="ARBA" id="ARBA00022729"/>
    </source>
</evidence>
<feature type="domain" description="PKD" evidence="3">
    <location>
        <begin position="708"/>
        <end position="791"/>
    </location>
</feature>
<sequence>MTRKTKLLIGASALVILLLVGLSYFLFVKPDDSKTADPAAAKLPEKYKVLLFTKTAGFRHDSIEAGITAIKKLAADNYFEVDATEDATKFTTPNLAQYAAVIFLNTTGEILNEEQQAAFKTYIEEEHGYVGIHSASDTMHTSEWYMSLVGGMFTDHPEFAQGTVKVADKVHASTVNLPSVWPRAEEWYNFLANPRGKVHVLATVDEKTYKGGKMGNDHPISWCQKFDGGRSWYTGLGHAKESYTTDSNFLQHILGGIQWAAGKAEGDCAATVYNDTNYKKQELMTKLQGPLGLDFAPDGRMFFIEIGGNVKVYSPTTELTTIAATLKVVSGNEQGLLGMALDPGFAKNNWMYLYYSPVGPDNEDRISRFEVKGDTVDLKSEKVVLRVPTQREECCHHGGDLEFDQAGNLYLSTGDNTNPFASDGYAPIDESAGRSAWDAQRTAGSKNDLRGKILRIKPEKDGTYSIPEGNLFADGSGKPEIYVMGTRNPYRMALSPYDNTLYWGDVGPDAGANSGSRGPKGYDEINKAVKAGNYGWPYFIGDNKPYMDYNFASHSIDKLFDAAAPINDSPNNTGGKQLPPAQPAMIYYPYGPSIEFPEMTDATGRTAAAAAVYRYDANNKNVFKLPAYLDKSLIIFDFSRQWFKEVKFDEKGDLLKINPFLTNLKFDHPLYGKIGPDGALYVIEFATGGSDGKISKVTYNGAAGNQAPNVKATADATNGLAPLAVTFSTEGTVDVDGDSMTYVWDFDGDGKVDSTEANPKYTYDKNGNYNAKVTVTDRKKNATSVIIPITVGNRAPIVKITAPIERGFFAWGETITYSVTVTDAEDKEIDCSKVQVTPALGHDEHSHPSPTQTGCTGTFQTTTSDTNIENTFYYITASYTDNGTADAAPLTGSSTMVILSKDRQAEYYDDSSGGKLQTEETKDTGGGRNLGFIESGSWIAYKKMDLANINGIQARVSSAGSGGTIEMRADSETGPLLSTLKVPVTGDWQKWVDAKGEIKDAPQGQHDIYFVFKGGDGWVFNVNKFDFIGKGIATVK</sequence>
<dbReference type="SMART" id="SM00089">
    <property type="entry name" value="PKD"/>
    <property type="match status" value="1"/>
</dbReference>
<dbReference type="SMART" id="SM00606">
    <property type="entry name" value="CBD_IV"/>
    <property type="match status" value="1"/>
</dbReference>
<dbReference type="SUPFAM" id="SSF49785">
    <property type="entry name" value="Galactose-binding domain-like"/>
    <property type="match status" value="1"/>
</dbReference>
<dbReference type="InterPro" id="IPR012938">
    <property type="entry name" value="Glc/Sorbosone_DH"/>
</dbReference>
<accession>A0A494XR30</accession>
<dbReference type="EMBL" id="RBZM01000006">
    <property type="protein sequence ID" value="RKP53075.1"/>
    <property type="molecule type" value="Genomic_DNA"/>
</dbReference>
<dbReference type="InterPro" id="IPR005084">
    <property type="entry name" value="CBM6"/>
</dbReference>
<dbReference type="PROSITE" id="PS51175">
    <property type="entry name" value="CBM6"/>
    <property type="match status" value="1"/>
</dbReference>
<dbReference type="Gene3D" id="2.60.120.260">
    <property type="entry name" value="Galactose-binding domain-like"/>
    <property type="match status" value="1"/>
</dbReference>
<dbReference type="InterPro" id="IPR029062">
    <property type="entry name" value="Class_I_gatase-like"/>
</dbReference>